<feature type="domain" description="Response regulatory" evidence="7">
    <location>
        <begin position="6"/>
        <end position="125"/>
    </location>
</feature>
<accession>A0A167Y0D1</accession>
<dbReference type="SMART" id="SM00448">
    <property type="entry name" value="REC"/>
    <property type="match status" value="1"/>
</dbReference>
<evidence type="ECO:0000259" key="7">
    <source>
        <dbReference type="PROSITE" id="PS50110"/>
    </source>
</evidence>
<dbReference type="RefSeq" id="WP_066077892.1">
    <property type="nucleotide sequence ID" value="NZ_FRDK01000002.1"/>
</dbReference>
<dbReference type="Gene3D" id="3.40.50.2300">
    <property type="match status" value="1"/>
</dbReference>
<dbReference type="InterPro" id="IPR016032">
    <property type="entry name" value="Sig_transdc_resp-reg_C-effctor"/>
</dbReference>
<dbReference type="InterPro" id="IPR039420">
    <property type="entry name" value="WalR-like"/>
</dbReference>
<dbReference type="PRINTS" id="PR00038">
    <property type="entry name" value="HTHLUXR"/>
</dbReference>
<dbReference type="PROSITE" id="PS50043">
    <property type="entry name" value="HTH_LUXR_2"/>
    <property type="match status" value="1"/>
</dbReference>
<dbReference type="PROSITE" id="PS50110">
    <property type="entry name" value="RESPONSE_REGULATORY"/>
    <property type="match status" value="1"/>
</dbReference>
<name>A0A167Y0D1_9FLAO</name>
<dbReference type="PANTHER" id="PTHR43214">
    <property type="entry name" value="TWO-COMPONENT RESPONSE REGULATOR"/>
    <property type="match status" value="1"/>
</dbReference>
<keyword evidence="9" id="KW-1185">Reference proteome</keyword>
<dbReference type="SUPFAM" id="SSF46894">
    <property type="entry name" value="C-terminal effector domain of the bipartite response regulators"/>
    <property type="match status" value="1"/>
</dbReference>
<protein>
    <submittedName>
        <fullName evidence="8">DNA-binding response regulator</fullName>
    </submittedName>
</protein>
<dbReference type="SMART" id="SM00421">
    <property type="entry name" value="HTH_LUXR"/>
    <property type="match status" value="1"/>
</dbReference>
<dbReference type="Proteomes" id="UP000077164">
    <property type="component" value="Unassembled WGS sequence"/>
</dbReference>
<dbReference type="InterPro" id="IPR001789">
    <property type="entry name" value="Sig_transdc_resp-reg_receiver"/>
</dbReference>
<reference evidence="8 9" key="1">
    <citation type="submission" date="2016-03" db="EMBL/GenBank/DDBJ databases">
        <title>Draft genome sequence of Flavobacterium fryxellicola DSM 16209.</title>
        <authorList>
            <person name="Shin S.-K."/>
            <person name="Yi H."/>
        </authorList>
    </citation>
    <scope>NUCLEOTIDE SEQUENCE [LARGE SCALE GENOMIC DNA]</scope>
    <source>
        <strain evidence="8 9">DSM 16209</strain>
    </source>
</reference>
<keyword evidence="4" id="KW-0804">Transcription</keyword>
<dbReference type="EMBL" id="LVJE01000010">
    <property type="protein sequence ID" value="OAB28887.1"/>
    <property type="molecule type" value="Genomic_DNA"/>
</dbReference>
<organism evidence="8 9">
    <name type="scientific">Flavobacterium fryxellicola</name>
    <dbReference type="NCBI Taxonomy" id="249352"/>
    <lineage>
        <taxon>Bacteria</taxon>
        <taxon>Pseudomonadati</taxon>
        <taxon>Bacteroidota</taxon>
        <taxon>Flavobacteriia</taxon>
        <taxon>Flavobacteriales</taxon>
        <taxon>Flavobacteriaceae</taxon>
        <taxon>Flavobacterium</taxon>
    </lineage>
</organism>
<keyword evidence="1 5" id="KW-0597">Phosphoprotein</keyword>
<dbReference type="Pfam" id="PF00196">
    <property type="entry name" value="GerE"/>
    <property type="match status" value="1"/>
</dbReference>
<comment type="caution">
    <text evidence="8">The sequence shown here is derived from an EMBL/GenBank/DDBJ whole genome shotgun (WGS) entry which is preliminary data.</text>
</comment>
<evidence type="ECO:0000256" key="5">
    <source>
        <dbReference type="PROSITE-ProRule" id="PRU00169"/>
    </source>
</evidence>
<dbReference type="AlphaFoldDB" id="A0A167Y0D1"/>
<dbReference type="Pfam" id="PF00072">
    <property type="entry name" value="Response_reg"/>
    <property type="match status" value="1"/>
</dbReference>
<evidence type="ECO:0000256" key="4">
    <source>
        <dbReference type="ARBA" id="ARBA00023163"/>
    </source>
</evidence>
<proteinExistence type="predicted"/>
<evidence type="ECO:0000259" key="6">
    <source>
        <dbReference type="PROSITE" id="PS50043"/>
    </source>
</evidence>
<dbReference type="InterPro" id="IPR058245">
    <property type="entry name" value="NreC/VraR/RcsB-like_REC"/>
</dbReference>
<keyword evidence="3 8" id="KW-0238">DNA-binding</keyword>
<dbReference type="InterPro" id="IPR000792">
    <property type="entry name" value="Tscrpt_reg_LuxR_C"/>
</dbReference>
<evidence type="ECO:0000313" key="9">
    <source>
        <dbReference type="Proteomes" id="UP000077164"/>
    </source>
</evidence>
<dbReference type="InterPro" id="IPR011006">
    <property type="entry name" value="CheY-like_superfamily"/>
</dbReference>
<feature type="modified residue" description="4-aspartylphosphate" evidence="5">
    <location>
        <position position="60"/>
    </location>
</feature>
<dbReference type="GO" id="GO:0003677">
    <property type="term" value="F:DNA binding"/>
    <property type="evidence" value="ECO:0007669"/>
    <property type="project" value="UniProtKB-KW"/>
</dbReference>
<dbReference type="CDD" id="cd06170">
    <property type="entry name" value="LuxR_C_like"/>
    <property type="match status" value="1"/>
</dbReference>
<dbReference type="CDD" id="cd17535">
    <property type="entry name" value="REC_NarL-like"/>
    <property type="match status" value="1"/>
</dbReference>
<dbReference type="GO" id="GO:0006355">
    <property type="term" value="P:regulation of DNA-templated transcription"/>
    <property type="evidence" value="ECO:0007669"/>
    <property type="project" value="InterPro"/>
</dbReference>
<evidence type="ECO:0000256" key="1">
    <source>
        <dbReference type="ARBA" id="ARBA00022553"/>
    </source>
</evidence>
<dbReference type="PANTHER" id="PTHR43214:SF41">
    <property type="entry name" value="NITRATE_NITRITE RESPONSE REGULATOR PROTEIN NARP"/>
    <property type="match status" value="1"/>
</dbReference>
<feature type="domain" description="HTH luxR-type" evidence="6">
    <location>
        <begin position="151"/>
        <end position="216"/>
    </location>
</feature>
<dbReference type="GO" id="GO:0000160">
    <property type="term" value="P:phosphorelay signal transduction system"/>
    <property type="evidence" value="ECO:0007669"/>
    <property type="project" value="InterPro"/>
</dbReference>
<evidence type="ECO:0000256" key="2">
    <source>
        <dbReference type="ARBA" id="ARBA00023015"/>
    </source>
</evidence>
<dbReference type="SUPFAM" id="SSF52172">
    <property type="entry name" value="CheY-like"/>
    <property type="match status" value="1"/>
</dbReference>
<evidence type="ECO:0000256" key="3">
    <source>
        <dbReference type="ARBA" id="ARBA00023125"/>
    </source>
</evidence>
<evidence type="ECO:0000313" key="8">
    <source>
        <dbReference type="EMBL" id="OAB28887.1"/>
    </source>
</evidence>
<gene>
    <name evidence="8" type="ORF">FBFR_05355</name>
</gene>
<sequence length="222" mass="25051">MNKTIKIILVDDEILFRKGISFLLSREKNISIIFEAADGEELINFLHNNLNKHPDIIIMDLKMPGINGVEATKIIHADFPKLKIIALTSYNSKSFVANMIDVGAVSYLIKNATPLELITTINEVALKGFYYTDDVMKIIQDDVLTSKKTKSIFDNNFLTTREMDVLKLICSQKSTVEIAETLFISPRTVEGHRNNLLLKTESRNIAGLVVYAVQNDIMVFNL</sequence>
<dbReference type="OrthoDB" id="9797341at2"/>
<keyword evidence="2" id="KW-0805">Transcription regulation</keyword>
<dbReference type="STRING" id="249352.SAMN05444395_102388"/>